<evidence type="ECO:0000259" key="11">
    <source>
        <dbReference type="PROSITE" id="PS50111"/>
    </source>
</evidence>
<dbReference type="GO" id="GO:0007165">
    <property type="term" value="P:signal transduction"/>
    <property type="evidence" value="ECO:0007669"/>
    <property type="project" value="UniProtKB-KW"/>
</dbReference>
<dbReference type="Gene3D" id="1.20.120.50">
    <property type="entry name" value="Hemerythrin-like"/>
    <property type="match status" value="1"/>
</dbReference>
<dbReference type="InterPro" id="IPR012312">
    <property type="entry name" value="Hemerythrin-like"/>
</dbReference>
<evidence type="ECO:0000256" key="10">
    <source>
        <dbReference type="SAM" id="Phobius"/>
    </source>
</evidence>
<dbReference type="PROSITE" id="PS50111">
    <property type="entry name" value="CHEMOTAXIS_TRANSDUC_2"/>
    <property type="match status" value="1"/>
</dbReference>
<dbReference type="NCBIfam" id="TIGR02481">
    <property type="entry name" value="hemeryth_dom"/>
    <property type="match status" value="1"/>
</dbReference>
<proteinExistence type="inferred from homology"/>
<keyword evidence="7 10" id="KW-0472">Membrane</keyword>
<gene>
    <name evidence="12" type="ordered locus">Mmc1_2935</name>
</gene>
<protein>
    <submittedName>
        <fullName evidence="12">Methyl-accepting chemotaxis sensory transducer</fullName>
    </submittedName>
</protein>
<feature type="transmembrane region" description="Helical" evidence="10">
    <location>
        <begin position="20"/>
        <end position="39"/>
    </location>
</feature>
<sequence>MKDEKKLGNTLLHLSLKASFRILSFLILVLVMLAAFNYWKTTQLKSEYANTINMAGRQRMLSQKAAKEVLFIAALQNAGEKRKAYEAGLQKTLRLFDRTLQALIQGGSTTTTLNPDDKEAASQVEMVRPSAANLAQLKKVQGIWQLYQQSIADVLSEPPGKQRDALAIKLLDESVVLLKSMNAAVVMVTGESNSKAENVVLALTWTTVFSLLIGAFVLLFTLWRQFSLNKQVRRISNHLDLMAVGDLNRRLGRDFCGEFQIFVDRLNSMSNQLLWVLRTVGVQSQTIKGVVSQLMPVKESLLRDAHTNSQLANDVVLENDRLDAEIHKLNDFIYQAKESISAVADSAGQLATDVRAIAQSADQASGNVSTMASAAEEMNSNISEVNASLERVNASVSTVASAVDELNNSLEHVTHSCESADQMSAAAGQHISEALEVMHVLASAAREIGNVIKLINNIAEQTNMLALNAAIEAAGAGEAGKGFAVVANEVKDLASQTADATKMIATQVSEIQLRTEMASEATQGVSDIISSLAETNRMITEAVENQASSVANISASMDAVTMASGEVTRNAHELAAASQEVARSALDAANDTTQIAETASVLSDLADQVNQQIGTAADSSDAVRFGAAEILTSSVQVQKKMMETMQLLGYLNGDIEYSGFLTEVVAETSKSLDAAERGFNVGEPLFSIENIKAAHLAWIGKLEDVIHGRSRLRSTDVGGARDCELGKWYYGEGKAAFGEMARFVELGELHLQVHDMAREVIKMVEEGHREEAMASMSKFDRVRRHLFKLLDQLYLSCGKEGCGTGEEFFPWNDILLTNVKEVDIQHKELVRMVNALHQEITSGQGGKQKLRTMVDGLIAYTVNHFKDEEAFMRRNHFPGLQAHLPEHIKFTDAVVELVAQVDKGEAYIDMDLTGLLRDWLVNHIMGTDRKYAEHFAGKKVS</sequence>
<feature type="transmembrane region" description="Helical" evidence="10">
    <location>
        <begin position="199"/>
        <end position="223"/>
    </location>
</feature>
<dbReference type="GO" id="GO:0016020">
    <property type="term" value="C:membrane"/>
    <property type="evidence" value="ECO:0007669"/>
    <property type="project" value="UniProtKB-SubCell"/>
</dbReference>
<dbReference type="InterPro" id="IPR016131">
    <property type="entry name" value="Haemerythrin_Fe_BS"/>
</dbReference>
<evidence type="ECO:0000256" key="4">
    <source>
        <dbReference type="ARBA" id="ARBA00022723"/>
    </source>
</evidence>
<dbReference type="eggNOG" id="COG0840">
    <property type="taxonomic scope" value="Bacteria"/>
</dbReference>
<dbReference type="EMBL" id="CP000471">
    <property type="protein sequence ID" value="ABK45426.1"/>
    <property type="molecule type" value="Genomic_DNA"/>
</dbReference>
<keyword evidence="5 10" id="KW-1133">Transmembrane helix</keyword>
<dbReference type="Pfam" id="PF01814">
    <property type="entry name" value="Hemerythrin"/>
    <property type="match status" value="1"/>
</dbReference>
<dbReference type="Gene3D" id="1.20.120.30">
    <property type="entry name" value="Aspartate receptor, ligand-binding domain"/>
    <property type="match status" value="1"/>
</dbReference>
<dbReference type="InterPro" id="IPR025991">
    <property type="entry name" value="Chemoreceptor_zinc-bind_dom"/>
</dbReference>
<evidence type="ECO:0000256" key="1">
    <source>
        <dbReference type="ARBA" id="ARBA00004141"/>
    </source>
</evidence>
<evidence type="ECO:0000256" key="3">
    <source>
        <dbReference type="ARBA" id="ARBA00022692"/>
    </source>
</evidence>
<keyword evidence="8 9" id="KW-0807">Transducer</keyword>
<dbReference type="AlphaFoldDB" id="A0LBT3"/>
<dbReference type="Gene3D" id="1.10.287.950">
    <property type="entry name" value="Methyl-accepting chemotaxis protein"/>
    <property type="match status" value="1"/>
</dbReference>
<evidence type="ECO:0000313" key="13">
    <source>
        <dbReference type="Proteomes" id="UP000002586"/>
    </source>
</evidence>
<dbReference type="InterPro" id="IPR029095">
    <property type="entry name" value="NarX-like_N"/>
</dbReference>
<dbReference type="PANTHER" id="PTHR32089:SF112">
    <property type="entry name" value="LYSOZYME-LIKE PROTEIN-RELATED"/>
    <property type="match status" value="1"/>
</dbReference>
<keyword evidence="4" id="KW-0479">Metal-binding</keyword>
<dbReference type="SUPFAM" id="SSF58104">
    <property type="entry name" value="Methyl-accepting chemotaxis protein (MCP) signaling domain"/>
    <property type="match status" value="1"/>
</dbReference>
<dbReference type="InterPro" id="IPR004089">
    <property type="entry name" value="MCPsignal_dom"/>
</dbReference>
<evidence type="ECO:0000256" key="7">
    <source>
        <dbReference type="ARBA" id="ARBA00023136"/>
    </source>
</evidence>
<evidence type="ECO:0000256" key="8">
    <source>
        <dbReference type="ARBA" id="ARBA00023224"/>
    </source>
</evidence>
<accession>A0LBT3</accession>
<dbReference type="PANTHER" id="PTHR32089">
    <property type="entry name" value="METHYL-ACCEPTING CHEMOTAXIS PROTEIN MCPB"/>
    <property type="match status" value="1"/>
</dbReference>
<comment type="subcellular location">
    <subcellularLocation>
        <location evidence="1">Membrane</location>
        <topology evidence="1">Multi-pass membrane protein</topology>
    </subcellularLocation>
</comment>
<feature type="domain" description="Methyl-accepting transducer" evidence="11">
    <location>
        <begin position="353"/>
        <end position="589"/>
    </location>
</feature>
<evidence type="ECO:0000256" key="6">
    <source>
        <dbReference type="ARBA" id="ARBA00023004"/>
    </source>
</evidence>
<comment type="similarity">
    <text evidence="2">Belongs to the hemerythrin family.</text>
</comment>
<dbReference type="eggNOG" id="COG3850">
    <property type="taxonomic scope" value="Bacteria"/>
</dbReference>
<dbReference type="SUPFAM" id="SSF47188">
    <property type="entry name" value="Hemerythrin-like"/>
    <property type="match status" value="1"/>
</dbReference>
<dbReference type="STRING" id="156889.Mmc1_2935"/>
<dbReference type="KEGG" id="mgm:Mmc1_2935"/>
<dbReference type="CDD" id="cd12107">
    <property type="entry name" value="Hemerythrin"/>
    <property type="match status" value="1"/>
</dbReference>
<dbReference type="InterPro" id="IPR012827">
    <property type="entry name" value="Hemerythrin_metal-bd"/>
</dbReference>
<evidence type="ECO:0000313" key="12">
    <source>
        <dbReference type="EMBL" id="ABK45426.1"/>
    </source>
</evidence>
<dbReference type="RefSeq" id="WP_011714490.1">
    <property type="nucleotide sequence ID" value="NC_008576.1"/>
</dbReference>
<keyword evidence="6" id="KW-0408">Iron</keyword>
<dbReference type="HOGENOM" id="CLU_013775_0_0_5"/>
<dbReference type="eggNOG" id="COG2703">
    <property type="taxonomic scope" value="Bacteria"/>
</dbReference>
<dbReference type="Pfam" id="PF13682">
    <property type="entry name" value="CZB"/>
    <property type="match status" value="1"/>
</dbReference>
<dbReference type="SMART" id="SM00283">
    <property type="entry name" value="MA"/>
    <property type="match status" value="1"/>
</dbReference>
<dbReference type="PROSITE" id="PS00550">
    <property type="entry name" value="HEMERYTHRINS"/>
    <property type="match status" value="1"/>
</dbReference>
<dbReference type="NCBIfam" id="NF033749">
    <property type="entry name" value="bact_hemeryth"/>
    <property type="match status" value="1"/>
</dbReference>
<reference evidence="12 13" key="2">
    <citation type="journal article" date="2012" name="Int. J. Syst. Evol. Microbiol.">
        <title>Magnetococcus marinus gen. nov., sp. nov., a marine, magnetotactic bacterium that represents a novel lineage (Magnetococcaceae fam. nov.; Magnetococcales ord. nov.) at the base of the Alphaproteobacteria.</title>
        <authorList>
            <person name="Bazylinski D.A."/>
            <person name="Williams T.J."/>
            <person name="Lefevre C.T."/>
            <person name="Berg R.J."/>
            <person name="Zhang C.L."/>
            <person name="Bowser S.S."/>
            <person name="Dean A.J."/>
            <person name="Beveridge T.J."/>
        </authorList>
    </citation>
    <scope>NUCLEOTIDE SEQUENCE [LARGE SCALE GENOMIC DNA]</scope>
    <source>
        <strain evidence="13">ATCC BAA-1437 / JCM 17883 / MC-1</strain>
    </source>
</reference>
<reference evidence="13" key="1">
    <citation type="journal article" date="2009" name="Appl. Environ. Microbiol.">
        <title>Complete genome sequence of the chemolithoautotrophic marine magnetotactic coccus strain MC-1.</title>
        <authorList>
            <person name="Schubbe S."/>
            <person name="Williams T.J."/>
            <person name="Xie G."/>
            <person name="Kiss H.E."/>
            <person name="Brettin T.S."/>
            <person name="Martinez D."/>
            <person name="Ross C.A."/>
            <person name="Schuler D."/>
            <person name="Cox B.L."/>
            <person name="Nealson K.H."/>
            <person name="Bazylinski D.A."/>
        </authorList>
    </citation>
    <scope>NUCLEOTIDE SEQUENCE [LARGE SCALE GENOMIC DNA]</scope>
    <source>
        <strain evidence="13">ATCC BAA-1437 / JCM 17883 / MC-1</strain>
    </source>
</reference>
<evidence type="ECO:0000256" key="5">
    <source>
        <dbReference type="ARBA" id="ARBA00022989"/>
    </source>
</evidence>
<name>A0LBT3_MAGMM</name>
<dbReference type="Pfam" id="PF00015">
    <property type="entry name" value="MCPsignal"/>
    <property type="match status" value="1"/>
</dbReference>
<dbReference type="Proteomes" id="UP000002586">
    <property type="component" value="Chromosome"/>
</dbReference>
<keyword evidence="13" id="KW-1185">Reference proteome</keyword>
<dbReference type="OrthoDB" id="7305302at2"/>
<evidence type="ECO:0000256" key="9">
    <source>
        <dbReference type="PROSITE-ProRule" id="PRU00284"/>
    </source>
</evidence>
<keyword evidence="3 10" id="KW-0812">Transmembrane</keyword>
<evidence type="ECO:0000256" key="2">
    <source>
        <dbReference type="ARBA" id="ARBA00010587"/>
    </source>
</evidence>
<dbReference type="GO" id="GO:0046872">
    <property type="term" value="F:metal ion binding"/>
    <property type="evidence" value="ECO:0007669"/>
    <property type="project" value="UniProtKB-KW"/>
</dbReference>
<organism evidence="12 13">
    <name type="scientific">Magnetococcus marinus (strain ATCC BAA-1437 / JCM 17883 / MC-1)</name>
    <dbReference type="NCBI Taxonomy" id="156889"/>
    <lineage>
        <taxon>Bacteria</taxon>
        <taxon>Pseudomonadati</taxon>
        <taxon>Pseudomonadota</taxon>
        <taxon>Magnetococcia</taxon>
        <taxon>Magnetococcales</taxon>
        <taxon>Magnetococcaceae</taxon>
        <taxon>Magnetococcus</taxon>
    </lineage>
</organism>
<dbReference type="Pfam" id="PF13675">
    <property type="entry name" value="PilJ"/>
    <property type="match status" value="1"/>
</dbReference>
<dbReference type="InterPro" id="IPR035938">
    <property type="entry name" value="Hemerythrin-like_sf"/>
</dbReference>